<accession>A0AAV4W9X6</accession>
<keyword evidence="2" id="KW-1185">Reference proteome</keyword>
<name>A0AAV4W9X6_9ARAC</name>
<dbReference type="Proteomes" id="UP001054837">
    <property type="component" value="Unassembled WGS sequence"/>
</dbReference>
<dbReference type="AlphaFoldDB" id="A0AAV4W9X6"/>
<gene>
    <name evidence="1" type="ORF">CDAR_448931</name>
</gene>
<dbReference type="EMBL" id="BPLQ01014439">
    <property type="protein sequence ID" value="GIY79720.1"/>
    <property type="molecule type" value="Genomic_DNA"/>
</dbReference>
<evidence type="ECO:0000313" key="2">
    <source>
        <dbReference type="Proteomes" id="UP001054837"/>
    </source>
</evidence>
<organism evidence="1 2">
    <name type="scientific">Caerostris darwini</name>
    <dbReference type="NCBI Taxonomy" id="1538125"/>
    <lineage>
        <taxon>Eukaryota</taxon>
        <taxon>Metazoa</taxon>
        <taxon>Ecdysozoa</taxon>
        <taxon>Arthropoda</taxon>
        <taxon>Chelicerata</taxon>
        <taxon>Arachnida</taxon>
        <taxon>Araneae</taxon>
        <taxon>Araneomorphae</taxon>
        <taxon>Entelegynae</taxon>
        <taxon>Araneoidea</taxon>
        <taxon>Araneidae</taxon>
        <taxon>Caerostris</taxon>
    </lineage>
</organism>
<comment type="caution">
    <text evidence="1">The sequence shown here is derived from an EMBL/GenBank/DDBJ whole genome shotgun (WGS) entry which is preliminary data.</text>
</comment>
<proteinExistence type="predicted"/>
<sequence length="105" mass="11160">MVSLIYSLKYSFGKAEVQGVVEVGGSAGILCEPSGPVSVGRRKNKQMGEKKERKASKRNVSLLGCASEDLSMGISRHSCAPASNLRPCKCGCERGSERKRGAANK</sequence>
<evidence type="ECO:0000313" key="1">
    <source>
        <dbReference type="EMBL" id="GIY79720.1"/>
    </source>
</evidence>
<reference evidence="1 2" key="1">
    <citation type="submission" date="2021-06" db="EMBL/GenBank/DDBJ databases">
        <title>Caerostris darwini draft genome.</title>
        <authorList>
            <person name="Kono N."/>
            <person name="Arakawa K."/>
        </authorList>
    </citation>
    <scope>NUCLEOTIDE SEQUENCE [LARGE SCALE GENOMIC DNA]</scope>
</reference>
<protein>
    <submittedName>
        <fullName evidence="1">Uncharacterized protein</fullName>
    </submittedName>
</protein>